<sequence length="147" mass="14871">MRSLLADFSAALGLLTRLPTGWLPQHNSAAGFARSIWAYPLVGLGIGAAGGAVMAAGLWLGLPPLVAALWSLAATLLLTGGFHEDGLADTADGFGGGRDRARKLEIMRDSRIGSYGVLALVLALGLRAAALAALPTQPATLLAATAA</sequence>
<dbReference type="InterPro" id="IPR003805">
    <property type="entry name" value="CobS"/>
</dbReference>
<evidence type="ECO:0000256" key="9">
    <source>
        <dbReference type="ARBA" id="ARBA00022679"/>
    </source>
</evidence>
<evidence type="ECO:0000256" key="13">
    <source>
        <dbReference type="ARBA" id="ARBA00023136"/>
    </source>
</evidence>
<comment type="cofactor">
    <cofactor evidence="1">
        <name>Mg(2+)</name>
        <dbReference type="ChEBI" id="CHEBI:18420"/>
    </cofactor>
</comment>
<keyword evidence="13 19" id="KW-0472">Membrane</keyword>
<comment type="subcellular location">
    <subcellularLocation>
        <location evidence="2">Cell membrane</location>
        <topology evidence="2">Multi-pass membrane protein</topology>
    </subcellularLocation>
</comment>
<feature type="transmembrane region" description="Helical" evidence="19">
    <location>
        <begin position="112"/>
        <end position="134"/>
    </location>
</feature>
<feature type="non-terminal residue" evidence="20">
    <location>
        <position position="147"/>
    </location>
</feature>
<evidence type="ECO:0000256" key="11">
    <source>
        <dbReference type="ARBA" id="ARBA00022842"/>
    </source>
</evidence>
<evidence type="ECO:0000256" key="15">
    <source>
        <dbReference type="ARBA" id="ARBA00032605"/>
    </source>
</evidence>
<evidence type="ECO:0000256" key="12">
    <source>
        <dbReference type="ARBA" id="ARBA00022989"/>
    </source>
</evidence>
<evidence type="ECO:0000256" key="4">
    <source>
        <dbReference type="ARBA" id="ARBA00010561"/>
    </source>
</evidence>
<comment type="function">
    <text evidence="14">Joins adenosylcobinamide-GDP and alpha-ribazole to generate adenosylcobalamin (Ado-cobalamin). Also synthesizes adenosylcobalamin 5'-phosphate from adenosylcobinamide-GDP and alpha-ribazole 5'-phosphate.</text>
</comment>
<feature type="transmembrane region" description="Helical" evidence="19">
    <location>
        <begin position="36"/>
        <end position="62"/>
    </location>
</feature>
<evidence type="ECO:0000256" key="19">
    <source>
        <dbReference type="SAM" id="Phobius"/>
    </source>
</evidence>
<dbReference type="PANTHER" id="PTHR34148:SF1">
    <property type="entry name" value="ADENOSYLCOBINAMIDE-GDP RIBAZOLETRANSFERASE"/>
    <property type="match status" value="1"/>
</dbReference>
<gene>
    <name evidence="20" type="ORF">IBL25_26400</name>
</gene>
<evidence type="ECO:0000256" key="6">
    <source>
        <dbReference type="ARBA" id="ARBA00015850"/>
    </source>
</evidence>
<keyword evidence="12 19" id="KW-1133">Transmembrane helix</keyword>
<name>A0ABR7RFI2_9PROT</name>
<evidence type="ECO:0000256" key="5">
    <source>
        <dbReference type="ARBA" id="ARBA00013200"/>
    </source>
</evidence>
<proteinExistence type="inferred from homology"/>
<evidence type="ECO:0000256" key="2">
    <source>
        <dbReference type="ARBA" id="ARBA00004651"/>
    </source>
</evidence>
<comment type="caution">
    <text evidence="20">The sequence shown here is derived from an EMBL/GenBank/DDBJ whole genome shotgun (WGS) entry which is preliminary data.</text>
</comment>
<evidence type="ECO:0000256" key="17">
    <source>
        <dbReference type="ARBA" id="ARBA00048623"/>
    </source>
</evidence>
<evidence type="ECO:0000256" key="10">
    <source>
        <dbReference type="ARBA" id="ARBA00022692"/>
    </source>
</evidence>
<dbReference type="EMBL" id="JACTUZ010000367">
    <property type="protein sequence ID" value="MBC9180481.1"/>
    <property type="molecule type" value="Genomic_DNA"/>
</dbReference>
<dbReference type="Proteomes" id="UP000603940">
    <property type="component" value="Unassembled WGS sequence"/>
</dbReference>
<evidence type="ECO:0000256" key="18">
    <source>
        <dbReference type="ARBA" id="ARBA00049504"/>
    </source>
</evidence>
<comment type="catalytic activity">
    <reaction evidence="17">
        <text>alpha-ribazole + adenosylcob(III)inamide-GDP = adenosylcob(III)alamin + GMP + H(+)</text>
        <dbReference type="Rhea" id="RHEA:16049"/>
        <dbReference type="ChEBI" id="CHEBI:10329"/>
        <dbReference type="ChEBI" id="CHEBI:15378"/>
        <dbReference type="ChEBI" id="CHEBI:18408"/>
        <dbReference type="ChEBI" id="CHEBI:58115"/>
        <dbReference type="ChEBI" id="CHEBI:60487"/>
        <dbReference type="EC" id="2.7.8.26"/>
    </reaction>
</comment>
<keyword evidence="10 19" id="KW-0812">Transmembrane</keyword>
<comment type="catalytic activity">
    <reaction evidence="18">
        <text>alpha-ribazole 5'-phosphate + adenosylcob(III)inamide-GDP = adenosylcob(III)alamin 5'-phosphate + GMP + H(+)</text>
        <dbReference type="Rhea" id="RHEA:23560"/>
        <dbReference type="ChEBI" id="CHEBI:15378"/>
        <dbReference type="ChEBI" id="CHEBI:57918"/>
        <dbReference type="ChEBI" id="CHEBI:58115"/>
        <dbReference type="ChEBI" id="CHEBI:60487"/>
        <dbReference type="ChEBI" id="CHEBI:60493"/>
        <dbReference type="EC" id="2.7.8.26"/>
    </reaction>
</comment>
<dbReference type="EC" id="2.7.8.26" evidence="5"/>
<evidence type="ECO:0000256" key="8">
    <source>
        <dbReference type="ARBA" id="ARBA00022573"/>
    </source>
</evidence>
<keyword evidence="8" id="KW-0169">Cobalamin biosynthesis</keyword>
<dbReference type="HAMAP" id="MF_00719">
    <property type="entry name" value="CobS"/>
    <property type="match status" value="1"/>
</dbReference>
<keyword evidence="21" id="KW-1185">Reference proteome</keyword>
<keyword evidence="11" id="KW-0460">Magnesium</keyword>
<evidence type="ECO:0000256" key="14">
    <source>
        <dbReference type="ARBA" id="ARBA00025228"/>
    </source>
</evidence>
<dbReference type="PANTHER" id="PTHR34148">
    <property type="entry name" value="ADENOSYLCOBINAMIDE-GDP RIBAZOLETRANSFERASE"/>
    <property type="match status" value="1"/>
</dbReference>
<keyword evidence="9" id="KW-0808">Transferase</keyword>
<evidence type="ECO:0000313" key="20">
    <source>
        <dbReference type="EMBL" id="MBC9180481.1"/>
    </source>
</evidence>
<comment type="similarity">
    <text evidence="4">Belongs to the CobS family.</text>
</comment>
<dbReference type="Pfam" id="PF02654">
    <property type="entry name" value="CobS"/>
    <property type="match status" value="1"/>
</dbReference>
<evidence type="ECO:0000256" key="16">
    <source>
        <dbReference type="ARBA" id="ARBA00032853"/>
    </source>
</evidence>
<keyword evidence="7" id="KW-1003">Cell membrane</keyword>
<accession>A0ABR7RFI2</accession>
<protein>
    <recommendedName>
        <fullName evidence="6">Adenosylcobinamide-GDP ribazoletransferase</fullName>
        <ecNumber evidence="5">2.7.8.26</ecNumber>
    </recommendedName>
    <alternativeName>
        <fullName evidence="16">Cobalamin synthase</fullName>
    </alternativeName>
    <alternativeName>
        <fullName evidence="15">Cobalamin-5'-phosphate synthase</fullName>
    </alternativeName>
</protein>
<evidence type="ECO:0000256" key="3">
    <source>
        <dbReference type="ARBA" id="ARBA00004663"/>
    </source>
</evidence>
<evidence type="ECO:0000256" key="1">
    <source>
        <dbReference type="ARBA" id="ARBA00001946"/>
    </source>
</evidence>
<dbReference type="RefSeq" id="WP_187781385.1">
    <property type="nucleotide sequence ID" value="NZ_JACTUZ010000367.1"/>
</dbReference>
<evidence type="ECO:0000313" key="21">
    <source>
        <dbReference type="Proteomes" id="UP000603940"/>
    </source>
</evidence>
<organism evidence="20 21">
    <name type="scientific">Pseudoroseomonas ludipueritiae</name>
    <dbReference type="NCBI Taxonomy" id="198093"/>
    <lineage>
        <taxon>Bacteria</taxon>
        <taxon>Pseudomonadati</taxon>
        <taxon>Pseudomonadota</taxon>
        <taxon>Alphaproteobacteria</taxon>
        <taxon>Acetobacterales</taxon>
        <taxon>Acetobacteraceae</taxon>
        <taxon>Pseudoroseomonas</taxon>
    </lineage>
</organism>
<comment type="pathway">
    <text evidence="3">Cofactor biosynthesis; adenosylcobalamin biosynthesis; adenosylcobalamin from cob(II)yrinate a,c-diamide: step 7/7.</text>
</comment>
<reference evidence="20 21" key="1">
    <citation type="journal article" date="2009" name="Int. J. Syst. Evol. Microbiol.">
        <title>Transfer of Teichococcus ludipueritiae and Muricoccus roseus to the genus Roseomonas, as Roseomonas ludipueritiae comb. nov. and Roseomonas rosea comb. nov., respectively, and emended description of the genus Roseomonas.</title>
        <authorList>
            <person name="Sanchez-Porro C."/>
            <person name="Gallego V."/>
            <person name="Busse H.J."/>
            <person name="Kampfer P."/>
            <person name="Ventosa A."/>
        </authorList>
    </citation>
    <scope>NUCLEOTIDE SEQUENCE [LARGE SCALE GENOMIC DNA]</scope>
    <source>
        <strain evidence="20 21">DSM 14915</strain>
    </source>
</reference>
<evidence type="ECO:0000256" key="7">
    <source>
        <dbReference type="ARBA" id="ARBA00022475"/>
    </source>
</evidence>